<reference evidence="3" key="1">
    <citation type="submission" date="2023-10" db="EMBL/GenBank/DDBJ databases">
        <authorList>
            <person name="Chen Y."/>
            <person name="Shah S."/>
            <person name="Dougan E. K."/>
            <person name="Thang M."/>
            <person name="Chan C."/>
        </authorList>
    </citation>
    <scope>NUCLEOTIDE SEQUENCE [LARGE SCALE GENOMIC DNA]</scope>
</reference>
<evidence type="ECO:0000256" key="2">
    <source>
        <dbReference type="SAM" id="SignalP"/>
    </source>
</evidence>
<name>A0ABN9WRB7_9DINO</name>
<keyword evidence="4" id="KW-1185">Reference proteome</keyword>
<keyword evidence="2" id="KW-0732">Signal</keyword>
<feature type="signal peptide" evidence="2">
    <location>
        <begin position="1"/>
        <end position="19"/>
    </location>
</feature>
<feature type="compositionally biased region" description="Low complexity" evidence="1">
    <location>
        <begin position="49"/>
        <end position="66"/>
    </location>
</feature>
<sequence length="102" mass="9937">EPANLHLLHLLYLGVDVTALVVEHGPPAKGGPLGTAPSRRVPSGGGGSAPLPSSLAGGGAPRAAAGAAGGLVPAEYWESYGERRGPGPPMGLGLPDGGQSRT</sequence>
<proteinExistence type="predicted"/>
<accession>A0ABN9WRB7</accession>
<gene>
    <name evidence="3" type="ORF">PCOR1329_LOCUS69845</name>
</gene>
<dbReference type="Proteomes" id="UP001189429">
    <property type="component" value="Unassembled WGS sequence"/>
</dbReference>
<feature type="region of interest" description="Disordered" evidence="1">
    <location>
        <begin position="23"/>
        <end position="67"/>
    </location>
</feature>
<feature type="non-terminal residue" evidence="3">
    <location>
        <position position="1"/>
    </location>
</feature>
<evidence type="ECO:0000313" key="3">
    <source>
        <dbReference type="EMBL" id="CAK0889276.1"/>
    </source>
</evidence>
<comment type="caution">
    <text evidence="3">The sequence shown here is derived from an EMBL/GenBank/DDBJ whole genome shotgun (WGS) entry which is preliminary data.</text>
</comment>
<feature type="chain" id="PRO_5047435128" evidence="2">
    <location>
        <begin position="20"/>
        <end position="102"/>
    </location>
</feature>
<evidence type="ECO:0000256" key="1">
    <source>
        <dbReference type="SAM" id="MobiDB-lite"/>
    </source>
</evidence>
<feature type="region of interest" description="Disordered" evidence="1">
    <location>
        <begin position="79"/>
        <end position="102"/>
    </location>
</feature>
<dbReference type="EMBL" id="CAUYUJ010019185">
    <property type="protein sequence ID" value="CAK0889276.1"/>
    <property type="molecule type" value="Genomic_DNA"/>
</dbReference>
<organism evidence="3 4">
    <name type="scientific">Prorocentrum cordatum</name>
    <dbReference type="NCBI Taxonomy" id="2364126"/>
    <lineage>
        <taxon>Eukaryota</taxon>
        <taxon>Sar</taxon>
        <taxon>Alveolata</taxon>
        <taxon>Dinophyceae</taxon>
        <taxon>Prorocentrales</taxon>
        <taxon>Prorocentraceae</taxon>
        <taxon>Prorocentrum</taxon>
    </lineage>
</organism>
<protein>
    <submittedName>
        <fullName evidence="3">Uncharacterized protein</fullName>
    </submittedName>
</protein>
<evidence type="ECO:0000313" key="4">
    <source>
        <dbReference type="Proteomes" id="UP001189429"/>
    </source>
</evidence>